<proteinExistence type="predicted"/>
<dbReference type="EMBL" id="CAEZXG010000020">
    <property type="protein sequence ID" value="CAB4677887.1"/>
    <property type="molecule type" value="Genomic_DNA"/>
</dbReference>
<name>A0A6J6MV69_9ZZZZ</name>
<evidence type="ECO:0000256" key="1">
    <source>
        <dbReference type="SAM" id="MobiDB-lite"/>
    </source>
</evidence>
<feature type="region of interest" description="Disordered" evidence="1">
    <location>
        <begin position="108"/>
        <end position="130"/>
    </location>
</feature>
<protein>
    <submittedName>
        <fullName evidence="2">Unannotated protein</fullName>
    </submittedName>
</protein>
<organism evidence="2">
    <name type="scientific">freshwater metagenome</name>
    <dbReference type="NCBI Taxonomy" id="449393"/>
    <lineage>
        <taxon>unclassified sequences</taxon>
        <taxon>metagenomes</taxon>
        <taxon>ecological metagenomes</taxon>
    </lineage>
</organism>
<reference evidence="2" key="1">
    <citation type="submission" date="2020-05" db="EMBL/GenBank/DDBJ databases">
        <authorList>
            <person name="Chiriac C."/>
            <person name="Salcher M."/>
            <person name="Ghai R."/>
            <person name="Kavagutti S V."/>
        </authorList>
    </citation>
    <scope>NUCLEOTIDE SEQUENCE</scope>
</reference>
<sequence>MKRLILLIFSASLLFTSISTAAPTLIPVKELKLVATVGNTDEINGVLATGTSIIVYGTKREKSYARAINFLGEEQWTIDLDPQLQSIATTASLDSAGNIWIAGSISQSIQTPTPTPNTTPLNPDKVSPASDDLDTSLRNIALWRIEPNSHVVTTYVLNSEEPVLITSLAVDKSGVTLAGIASTEKGNAGFVVSGNLSGEFEKPLMIGNTSTTLDSVVRHSDGSLTVVGSSSEVLNGKKLVGISDGIIVKISKAGKVVSLVRSSAVKASRNWNSASSSLLLGGEIISPDKIESAVTKFSSSFAPQWNYRFASTGQAFTSGSSFAFFASTGQIPQLAKWKPKSARPIVLTFDSKGVITAASSAPSDQREALGLVISKTLGVLCVSASSETISIFSLK</sequence>
<gene>
    <name evidence="2" type="ORF">UFOPK2359_00486</name>
</gene>
<dbReference type="AlphaFoldDB" id="A0A6J6MV69"/>
<evidence type="ECO:0000313" key="2">
    <source>
        <dbReference type="EMBL" id="CAB4677887.1"/>
    </source>
</evidence>
<accession>A0A6J6MV69</accession>